<organism evidence="12 13">
    <name type="scientific">Candidatus Kerfeldbacteria bacterium RIFCSPLOWO2_01_FULL_48_11</name>
    <dbReference type="NCBI Taxonomy" id="1798543"/>
    <lineage>
        <taxon>Bacteria</taxon>
        <taxon>Candidatus Kerfeldiibacteriota</taxon>
    </lineage>
</organism>
<name>A0A1G2B191_9BACT</name>
<dbReference type="InterPro" id="IPR037682">
    <property type="entry name" value="TonB_C"/>
</dbReference>
<evidence type="ECO:0000256" key="9">
    <source>
        <dbReference type="ARBA" id="ARBA00023136"/>
    </source>
</evidence>
<proteinExistence type="inferred from homology"/>
<evidence type="ECO:0000256" key="3">
    <source>
        <dbReference type="ARBA" id="ARBA00022448"/>
    </source>
</evidence>
<evidence type="ECO:0000313" key="13">
    <source>
        <dbReference type="Proteomes" id="UP000179164"/>
    </source>
</evidence>
<keyword evidence="6 10" id="KW-0812">Transmembrane</keyword>
<dbReference type="Pfam" id="PF03544">
    <property type="entry name" value="TonB_C"/>
    <property type="match status" value="1"/>
</dbReference>
<evidence type="ECO:0000256" key="5">
    <source>
        <dbReference type="ARBA" id="ARBA00022519"/>
    </source>
</evidence>
<evidence type="ECO:0000256" key="7">
    <source>
        <dbReference type="ARBA" id="ARBA00022927"/>
    </source>
</evidence>
<dbReference type="NCBIfam" id="TIGR01352">
    <property type="entry name" value="tonB_Cterm"/>
    <property type="match status" value="1"/>
</dbReference>
<comment type="similarity">
    <text evidence="2">Belongs to the TonB family.</text>
</comment>
<keyword evidence="4" id="KW-1003">Cell membrane</keyword>
<dbReference type="PANTHER" id="PTHR33446">
    <property type="entry name" value="PROTEIN TONB-RELATED"/>
    <property type="match status" value="1"/>
</dbReference>
<comment type="caution">
    <text evidence="12">The sequence shown here is derived from an EMBL/GenBank/DDBJ whole genome shotgun (WGS) entry which is preliminary data.</text>
</comment>
<evidence type="ECO:0000259" key="11">
    <source>
        <dbReference type="PROSITE" id="PS52015"/>
    </source>
</evidence>
<dbReference type="AlphaFoldDB" id="A0A1G2B191"/>
<evidence type="ECO:0000256" key="10">
    <source>
        <dbReference type="SAM" id="Phobius"/>
    </source>
</evidence>
<dbReference type="Proteomes" id="UP000179164">
    <property type="component" value="Unassembled WGS sequence"/>
</dbReference>
<evidence type="ECO:0000256" key="1">
    <source>
        <dbReference type="ARBA" id="ARBA00004383"/>
    </source>
</evidence>
<evidence type="ECO:0000256" key="2">
    <source>
        <dbReference type="ARBA" id="ARBA00006555"/>
    </source>
</evidence>
<dbReference type="GO" id="GO:0055085">
    <property type="term" value="P:transmembrane transport"/>
    <property type="evidence" value="ECO:0007669"/>
    <property type="project" value="InterPro"/>
</dbReference>
<gene>
    <name evidence="12" type="ORF">A2898_05135</name>
</gene>
<evidence type="ECO:0000256" key="4">
    <source>
        <dbReference type="ARBA" id="ARBA00022475"/>
    </source>
</evidence>
<dbReference type="GO" id="GO:0098797">
    <property type="term" value="C:plasma membrane protein complex"/>
    <property type="evidence" value="ECO:0007669"/>
    <property type="project" value="TreeGrafter"/>
</dbReference>
<evidence type="ECO:0000256" key="6">
    <source>
        <dbReference type="ARBA" id="ARBA00022692"/>
    </source>
</evidence>
<feature type="transmembrane region" description="Helical" evidence="10">
    <location>
        <begin position="23"/>
        <end position="45"/>
    </location>
</feature>
<protein>
    <recommendedName>
        <fullName evidence="11">TonB C-terminal domain-containing protein</fullName>
    </recommendedName>
</protein>
<comment type="subcellular location">
    <subcellularLocation>
        <location evidence="1">Cell inner membrane</location>
        <topology evidence="1">Single-pass membrane protein</topology>
        <orientation evidence="1">Periplasmic side</orientation>
    </subcellularLocation>
</comment>
<dbReference type="SUPFAM" id="SSF74653">
    <property type="entry name" value="TolA/TonB C-terminal domain"/>
    <property type="match status" value="1"/>
</dbReference>
<keyword evidence="5" id="KW-0997">Cell inner membrane</keyword>
<dbReference type="STRING" id="1798543.A2898_05135"/>
<keyword evidence="7" id="KW-0653">Protein transport</keyword>
<dbReference type="PROSITE" id="PS52015">
    <property type="entry name" value="TONB_CTD"/>
    <property type="match status" value="1"/>
</dbReference>
<accession>A0A1G2B191</accession>
<dbReference type="PANTHER" id="PTHR33446:SF2">
    <property type="entry name" value="PROTEIN TONB"/>
    <property type="match status" value="1"/>
</dbReference>
<dbReference type="EMBL" id="MHKE01000017">
    <property type="protein sequence ID" value="OGY82934.1"/>
    <property type="molecule type" value="Genomic_DNA"/>
</dbReference>
<keyword evidence="8 10" id="KW-1133">Transmembrane helix</keyword>
<evidence type="ECO:0000256" key="8">
    <source>
        <dbReference type="ARBA" id="ARBA00022989"/>
    </source>
</evidence>
<dbReference type="GO" id="GO:0015031">
    <property type="term" value="P:protein transport"/>
    <property type="evidence" value="ECO:0007669"/>
    <property type="project" value="UniProtKB-KW"/>
</dbReference>
<dbReference type="InterPro" id="IPR006260">
    <property type="entry name" value="TonB/TolA_C"/>
</dbReference>
<reference evidence="12 13" key="1">
    <citation type="journal article" date="2016" name="Nat. Commun.">
        <title>Thousands of microbial genomes shed light on interconnected biogeochemical processes in an aquifer system.</title>
        <authorList>
            <person name="Anantharaman K."/>
            <person name="Brown C.T."/>
            <person name="Hug L.A."/>
            <person name="Sharon I."/>
            <person name="Castelle C.J."/>
            <person name="Probst A.J."/>
            <person name="Thomas B.C."/>
            <person name="Singh A."/>
            <person name="Wilkins M.J."/>
            <person name="Karaoz U."/>
            <person name="Brodie E.L."/>
            <person name="Williams K.H."/>
            <person name="Hubbard S.S."/>
            <person name="Banfield J.F."/>
        </authorList>
    </citation>
    <scope>NUCLEOTIDE SEQUENCE [LARGE SCALE GENOMIC DNA]</scope>
</reference>
<dbReference type="GO" id="GO:0031992">
    <property type="term" value="F:energy transducer activity"/>
    <property type="evidence" value="ECO:0007669"/>
    <property type="project" value="TreeGrafter"/>
</dbReference>
<keyword evidence="9 10" id="KW-0472">Membrane</keyword>
<keyword evidence="3" id="KW-0813">Transport</keyword>
<dbReference type="InterPro" id="IPR051045">
    <property type="entry name" value="TonB-dependent_transducer"/>
</dbReference>
<evidence type="ECO:0000313" key="12">
    <source>
        <dbReference type="EMBL" id="OGY82934.1"/>
    </source>
</evidence>
<sequence>MQSATFAYSPYGAFELKSSYQRLMAYATLFAALIATAPVIGFNLYQSLKAAEEIVPPTIIVIDGTVNIPPPPSITRTTPHPRVNIPDLALPAIGIPTPVPDAEVTEEVRFATREELADLTTPVGEDNLFAGADSIVINAGQEEYFPGANEFVSAEEQPVRIECTAQPVYPEMARLTRVNGSVWVKALVDKYGKVRDVVIAKPSGSSVGFEEAAIAAAKTCIYKPAIQNGNSVAIWVTYEVKFSLGR</sequence>
<feature type="domain" description="TonB C-terminal" evidence="11">
    <location>
        <begin position="154"/>
        <end position="246"/>
    </location>
</feature>
<dbReference type="Gene3D" id="3.30.1150.10">
    <property type="match status" value="1"/>
</dbReference>